<dbReference type="OrthoDB" id="8420378at2"/>
<evidence type="ECO:0000313" key="2">
    <source>
        <dbReference type="EMBL" id="ODR92266.1"/>
    </source>
</evidence>
<evidence type="ECO:0000313" key="3">
    <source>
        <dbReference type="Proteomes" id="UP000094342"/>
    </source>
</evidence>
<protein>
    <submittedName>
        <fullName evidence="2">Uncharacterized protein</fullName>
    </submittedName>
</protein>
<sequence>MTQVVTVSATTAAYAAEAVKPSARIRGDGPADEAITLLSARPVERKNVAPAPIAKAKGALCQALMLISAERRTPQESAAETMRRYLEFMQDEEGDRGQADDRPVEPEADEEQETDEFSVMLEQFIQRG</sequence>
<keyword evidence="3" id="KW-1185">Reference proteome</keyword>
<feature type="region of interest" description="Disordered" evidence="1">
    <location>
        <begin position="87"/>
        <end position="117"/>
    </location>
</feature>
<feature type="compositionally biased region" description="Acidic residues" evidence="1">
    <location>
        <begin position="106"/>
        <end position="116"/>
    </location>
</feature>
<name>A0A1E3VHC3_9HYPH</name>
<accession>A0A1E3VHC3</accession>
<comment type="caution">
    <text evidence="2">The sequence shown here is derived from an EMBL/GenBank/DDBJ whole genome shotgun (WGS) entry which is preliminary data.</text>
</comment>
<dbReference type="Proteomes" id="UP000094342">
    <property type="component" value="Unassembled WGS sequence"/>
</dbReference>
<feature type="compositionally biased region" description="Basic and acidic residues" evidence="1">
    <location>
        <begin position="95"/>
        <end position="105"/>
    </location>
</feature>
<organism evidence="2 3">
    <name type="scientific">Sinorhizobium alkalisoli</name>
    <dbReference type="NCBI Taxonomy" id="1752398"/>
    <lineage>
        <taxon>Bacteria</taxon>
        <taxon>Pseudomonadati</taxon>
        <taxon>Pseudomonadota</taxon>
        <taxon>Alphaproteobacteria</taxon>
        <taxon>Hyphomicrobiales</taxon>
        <taxon>Rhizobiaceae</taxon>
        <taxon>Sinorhizobium/Ensifer group</taxon>
        <taxon>Sinorhizobium</taxon>
    </lineage>
</organism>
<dbReference type="EMBL" id="LYBW01000045">
    <property type="protein sequence ID" value="ODR92266.1"/>
    <property type="molecule type" value="Genomic_DNA"/>
</dbReference>
<proteinExistence type="predicted"/>
<gene>
    <name evidence="2" type="ORF">A8M32_05405</name>
</gene>
<dbReference type="RefSeq" id="WP_069457398.1">
    <property type="nucleotide sequence ID" value="NZ_CP034909.1"/>
</dbReference>
<evidence type="ECO:0000256" key="1">
    <source>
        <dbReference type="SAM" id="MobiDB-lite"/>
    </source>
</evidence>
<dbReference type="AlphaFoldDB" id="A0A1E3VHC3"/>
<reference evidence="3" key="1">
    <citation type="submission" date="2016-05" db="EMBL/GenBank/DDBJ databases">
        <authorList>
            <person name="Li Y."/>
        </authorList>
    </citation>
    <scope>NUCLEOTIDE SEQUENCE [LARGE SCALE GENOMIC DNA]</scope>
    <source>
        <strain evidence="3">YIC4027</strain>
    </source>
</reference>